<name>A0A829YDR3_9GAMM</name>
<organism evidence="1 2">
    <name type="scientific">Steroidobacter agaridevorans</name>
    <dbReference type="NCBI Taxonomy" id="2695856"/>
    <lineage>
        <taxon>Bacteria</taxon>
        <taxon>Pseudomonadati</taxon>
        <taxon>Pseudomonadota</taxon>
        <taxon>Gammaproteobacteria</taxon>
        <taxon>Steroidobacterales</taxon>
        <taxon>Steroidobacteraceae</taxon>
        <taxon>Steroidobacter</taxon>
    </lineage>
</organism>
<protein>
    <recommendedName>
        <fullName evidence="3">DOMON-like domain-containing protein</fullName>
    </recommendedName>
</protein>
<reference evidence="2" key="1">
    <citation type="submission" date="2020-01" db="EMBL/GenBank/DDBJ databases">
        <title>'Steroidobacter agaridevorans' sp. nov., agar-degrading bacteria isolated from rhizosphere soils.</title>
        <authorList>
            <person name="Ikenaga M."/>
            <person name="Kataoka M."/>
            <person name="Murouchi A."/>
            <person name="Katsuragi S."/>
            <person name="Sakai M."/>
        </authorList>
    </citation>
    <scope>NUCLEOTIDE SEQUENCE [LARGE SCALE GENOMIC DNA]</scope>
    <source>
        <strain evidence="2">YU21-B</strain>
    </source>
</reference>
<evidence type="ECO:0000313" key="2">
    <source>
        <dbReference type="Proteomes" id="UP000445000"/>
    </source>
</evidence>
<dbReference type="Proteomes" id="UP000445000">
    <property type="component" value="Unassembled WGS sequence"/>
</dbReference>
<comment type="caution">
    <text evidence="1">The sequence shown here is derived from an EMBL/GenBank/DDBJ whole genome shotgun (WGS) entry which is preliminary data.</text>
</comment>
<dbReference type="Gene3D" id="2.60.40.1190">
    <property type="match status" value="1"/>
</dbReference>
<sequence>MHATPLLCHPSTPDNIVTGITVDVDSLTSDLLVLDYRIRGDIDRLQLPAQAASKFQDLLWQQTCLEAFIGFGDSDAYFEFNFSPSSQWAVYRFGGYRQNVTSLNPLPPPRVIVRRHGDELEADVDIHLGAIPGLTASEIEGRELRLALSAVMQSDQGVISYWALAHPPGKPDFHHRDGFALRLAGDPA</sequence>
<proteinExistence type="predicted"/>
<dbReference type="EMBL" id="BLJN01000003">
    <property type="protein sequence ID" value="GFE81435.1"/>
    <property type="molecule type" value="Genomic_DNA"/>
</dbReference>
<dbReference type="RefSeq" id="WP_161813085.1">
    <property type="nucleotide sequence ID" value="NZ_BLJN01000003.1"/>
</dbReference>
<accession>A0A829YDR3</accession>
<keyword evidence="2" id="KW-1185">Reference proteome</keyword>
<dbReference type="AlphaFoldDB" id="A0A829YDR3"/>
<gene>
    <name evidence="1" type="ORF">GCM10011487_34350</name>
</gene>
<evidence type="ECO:0008006" key="3">
    <source>
        <dbReference type="Google" id="ProtNLM"/>
    </source>
</evidence>
<evidence type="ECO:0000313" key="1">
    <source>
        <dbReference type="EMBL" id="GFE81435.1"/>
    </source>
</evidence>
<dbReference type="CDD" id="cd09627">
    <property type="entry name" value="DOMON_murB_like"/>
    <property type="match status" value="1"/>
</dbReference>